<comment type="caution">
    <text evidence="1">The sequence shown here is derived from an EMBL/GenBank/DDBJ whole genome shotgun (WGS) entry which is preliminary data.</text>
</comment>
<proteinExistence type="predicted"/>
<evidence type="ECO:0000313" key="2">
    <source>
        <dbReference type="Proteomes" id="UP001165064"/>
    </source>
</evidence>
<gene>
    <name evidence="1" type="ORF">Amon02_000133600</name>
</gene>
<keyword evidence="2" id="KW-1185">Reference proteome</keyword>
<dbReference type="Proteomes" id="UP001165064">
    <property type="component" value="Unassembled WGS sequence"/>
</dbReference>
<sequence length="326" mass="37135">MAIPDRSFDFSACNHRGQRNPTKTEDHLPEGCKILKVPDSEDDADLDRVFPSVPHGTVKLHLCLIMMNTFLIKDLSINDPIPYLFAPEPGFGAESGQSWISNSNLGGDEELTKTLMTSIKIQQVWKCFQILFFVPCEQELKQYSKVANKVTEGGCFVFTFLQFAKLFPFLPTMKKDPPNTRWYQKAAKHYQGMIHVDNFICSTQFDSDSVTDETMRRIKSQRSTTKKTSKCPVTYRVVVDLLHKVVFLRTNGEHSVGCSELRTEACHPVLRKLAVHFKTRDQTPQEIKQDIQDKYSPVCQPILEKMGLLCINGQKLSNWCNQYGSG</sequence>
<accession>A0ACB5SUD9</accession>
<evidence type="ECO:0000313" key="1">
    <source>
        <dbReference type="EMBL" id="GME73282.1"/>
    </source>
</evidence>
<name>A0ACB5SUD9_AMBMO</name>
<dbReference type="EMBL" id="BSXS01000640">
    <property type="protein sequence ID" value="GME73282.1"/>
    <property type="molecule type" value="Genomic_DNA"/>
</dbReference>
<protein>
    <submittedName>
        <fullName evidence="1">Unnamed protein product</fullName>
    </submittedName>
</protein>
<reference evidence="1" key="1">
    <citation type="submission" date="2023-04" db="EMBL/GenBank/DDBJ databases">
        <title>Ambrosiozyma monospora NBRC 10751.</title>
        <authorList>
            <person name="Ichikawa N."/>
            <person name="Sato H."/>
            <person name="Tonouchi N."/>
        </authorList>
    </citation>
    <scope>NUCLEOTIDE SEQUENCE</scope>
    <source>
        <strain evidence="1">NBRC 10751</strain>
    </source>
</reference>
<organism evidence="1 2">
    <name type="scientific">Ambrosiozyma monospora</name>
    <name type="common">Yeast</name>
    <name type="synonym">Endomycopsis monosporus</name>
    <dbReference type="NCBI Taxonomy" id="43982"/>
    <lineage>
        <taxon>Eukaryota</taxon>
        <taxon>Fungi</taxon>
        <taxon>Dikarya</taxon>
        <taxon>Ascomycota</taxon>
        <taxon>Saccharomycotina</taxon>
        <taxon>Pichiomycetes</taxon>
        <taxon>Pichiales</taxon>
        <taxon>Pichiaceae</taxon>
        <taxon>Ambrosiozyma</taxon>
    </lineage>
</organism>